<comment type="caution">
    <text evidence="1">The sequence shown here is derived from an EMBL/GenBank/DDBJ whole genome shotgun (WGS) entry which is preliminary data.</text>
</comment>
<dbReference type="EMBL" id="CM043789">
    <property type="protein sequence ID" value="KAI4827557.1"/>
    <property type="molecule type" value="Genomic_DNA"/>
</dbReference>
<dbReference type="Proteomes" id="UP001057452">
    <property type="component" value="Chromosome 5"/>
</dbReference>
<gene>
    <name evidence="1" type="ORF">KUCAC02_030945</name>
</gene>
<reference evidence="1" key="1">
    <citation type="submission" date="2022-05" db="EMBL/GenBank/DDBJ databases">
        <title>Chromosome-level genome of Chaenocephalus aceratus.</title>
        <authorList>
            <person name="Park H."/>
        </authorList>
    </citation>
    <scope>NUCLEOTIDE SEQUENCE</scope>
    <source>
        <strain evidence="1">KU_202001</strain>
    </source>
</reference>
<organism evidence="1 2">
    <name type="scientific">Chaenocephalus aceratus</name>
    <name type="common">Blackfin icefish</name>
    <name type="synonym">Chaenichthys aceratus</name>
    <dbReference type="NCBI Taxonomy" id="36190"/>
    <lineage>
        <taxon>Eukaryota</taxon>
        <taxon>Metazoa</taxon>
        <taxon>Chordata</taxon>
        <taxon>Craniata</taxon>
        <taxon>Vertebrata</taxon>
        <taxon>Euteleostomi</taxon>
        <taxon>Actinopterygii</taxon>
        <taxon>Neopterygii</taxon>
        <taxon>Teleostei</taxon>
        <taxon>Neoteleostei</taxon>
        <taxon>Acanthomorphata</taxon>
        <taxon>Eupercaria</taxon>
        <taxon>Perciformes</taxon>
        <taxon>Notothenioidei</taxon>
        <taxon>Channichthyidae</taxon>
        <taxon>Chaenocephalus</taxon>
    </lineage>
</organism>
<evidence type="ECO:0000313" key="1">
    <source>
        <dbReference type="EMBL" id="KAI4827557.1"/>
    </source>
</evidence>
<keyword evidence="2" id="KW-1185">Reference proteome</keyword>
<name>A0ACB9XKF1_CHAAC</name>
<sequence length="193" mass="21995">MDGCLPGETPWEARPTPPRALQLTNGYSILGEEDFPPPPVIGLNPRPVFPCRRRLHSARLRPDLRYTMLTVALGGTPPSRVQAPCSSPLDPLQQTPGSRPPSRQHRKGLELQKQEWENKRFENNASQKTEQPNNQPKTHFPPRDPSLPQRPRVNNKEYAGLTKEQRQALRVRQQEWDAKFGQKKPAQTHTDPL</sequence>
<protein>
    <submittedName>
        <fullName evidence="1">Uncharacterized protein</fullName>
    </submittedName>
</protein>
<proteinExistence type="predicted"/>
<evidence type="ECO:0000313" key="2">
    <source>
        <dbReference type="Proteomes" id="UP001057452"/>
    </source>
</evidence>
<accession>A0ACB9XKF1</accession>